<reference evidence="2" key="1">
    <citation type="journal article" date="2020" name="Stud. Mycol.">
        <title>101 Dothideomycetes genomes: a test case for predicting lifestyles and emergence of pathogens.</title>
        <authorList>
            <person name="Haridas S."/>
            <person name="Albert R."/>
            <person name="Binder M."/>
            <person name="Bloem J."/>
            <person name="Labutti K."/>
            <person name="Salamov A."/>
            <person name="Andreopoulos B."/>
            <person name="Baker S."/>
            <person name="Barry K."/>
            <person name="Bills G."/>
            <person name="Bluhm B."/>
            <person name="Cannon C."/>
            <person name="Castanera R."/>
            <person name="Culley D."/>
            <person name="Daum C."/>
            <person name="Ezra D."/>
            <person name="Gonzalez J."/>
            <person name="Henrissat B."/>
            <person name="Kuo A."/>
            <person name="Liang C."/>
            <person name="Lipzen A."/>
            <person name="Lutzoni F."/>
            <person name="Magnuson J."/>
            <person name="Mondo S."/>
            <person name="Nolan M."/>
            <person name="Ohm R."/>
            <person name="Pangilinan J."/>
            <person name="Park H.-J."/>
            <person name="Ramirez L."/>
            <person name="Alfaro M."/>
            <person name="Sun H."/>
            <person name="Tritt A."/>
            <person name="Yoshinaga Y."/>
            <person name="Zwiers L.-H."/>
            <person name="Turgeon B."/>
            <person name="Goodwin S."/>
            <person name="Spatafora J."/>
            <person name="Crous P."/>
            <person name="Grigoriev I."/>
        </authorList>
    </citation>
    <scope>NUCLEOTIDE SEQUENCE</scope>
    <source>
        <strain evidence="2">ATCC 36951</strain>
    </source>
</reference>
<evidence type="ECO:0000313" key="2">
    <source>
        <dbReference type="EMBL" id="KAF2167451.1"/>
    </source>
</evidence>
<dbReference type="GeneID" id="54565839"/>
<protein>
    <submittedName>
        <fullName evidence="2">Uncharacterized protein</fullName>
    </submittedName>
</protein>
<proteinExistence type="predicted"/>
<accession>A0A6A6CK80</accession>
<evidence type="ECO:0000313" key="3">
    <source>
        <dbReference type="Proteomes" id="UP000799537"/>
    </source>
</evidence>
<dbReference type="RefSeq" id="XP_033668340.1">
    <property type="nucleotide sequence ID" value="XM_033812567.1"/>
</dbReference>
<dbReference type="EMBL" id="ML993593">
    <property type="protein sequence ID" value="KAF2167451.1"/>
    <property type="molecule type" value="Genomic_DNA"/>
</dbReference>
<keyword evidence="3" id="KW-1185">Reference proteome</keyword>
<evidence type="ECO:0000256" key="1">
    <source>
        <dbReference type="SAM" id="MobiDB-lite"/>
    </source>
</evidence>
<organism evidence="2 3">
    <name type="scientific">Zasmidium cellare ATCC 36951</name>
    <dbReference type="NCBI Taxonomy" id="1080233"/>
    <lineage>
        <taxon>Eukaryota</taxon>
        <taxon>Fungi</taxon>
        <taxon>Dikarya</taxon>
        <taxon>Ascomycota</taxon>
        <taxon>Pezizomycotina</taxon>
        <taxon>Dothideomycetes</taxon>
        <taxon>Dothideomycetidae</taxon>
        <taxon>Mycosphaerellales</taxon>
        <taxon>Mycosphaerellaceae</taxon>
        <taxon>Zasmidium</taxon>
    </lineage>
</organism>
<dbReference type="Proteomes" id="UP000799537">
    <property type="component" value="Unassembled WGS sequence"/>
</dbReference>
<name>A0A6A6CK80_ZASCE</name>
<sequence length="186" mass="20072">MAKGLRSHIHKETKLVKVLYRYNDRTVRKRSTTSARLNNTTVAVSGGTGGGSLVLWAFRLAGGGVSWRWRNERRGRTRVAEWSDWTVAHVFGHVVLRQQSRPPQPIAFLVCCFSPCPDAVGIIYAGGEEGPGGKGPSIETSDGDERHQGRSARVAHVWAAPTPGKHATNAASLIRGGNPGESHQGS</sequence>
<feature type="region of interest" description="Disordered" evidence="1">
    <location>
        <begin position="127"/>
        <end position="186"/>
    </location>
</feature>
<dbReference type="AlphaFoldDB" id="A0A6A6CK80"/>
<gene>
    <name evidence="2" type="ORF">M409DRAFT_54049</name>
</gene>